<evidence type="ECO:0000256" key="1">
    <source>
        <dbReference type="SAM" id="SignalP"/>
    </source>
</evidence>
<proteinExistence type="predicted"/>
<dbReference type="EMBL" id="LT670849">
    <property type="protein sequence ID" value="SHN69461.1"/>
    <property type="molecule type" value="Genomic_DNA"/>
</dbReference>
<evidence type="ECO:0000313" key="2">
    <source>
        <dbReference type="EMBL" id="SHN69461.1"/>
    </source>
</evidence>
<dbReference type="AlphaFoldDB" id="A0A1M7TFM4"/>
<sequence>MLKRALVVLAATLAMSLATSEGETMENLTVMISGGFSLAYKQVLPEFERSTGISVTTLSGASQGTGPKTIKSQLEQGTEVDVVILSGEGLDELKAAGRITAGSEMKLAGVALGAAVRQGSAKPDIGSVDALKRALTGARMVALPGSTSGIFMKDEVFPRLGIADKVSSKLYARGIESTNALAAGDADLAIGPVSEQVNQPGIELVGPLPDEVQLVQIFTAAIVKTAHNPEQAKRLIAFLASDQTTTAIKNSGMQPAR</sequence>
<dbReference type="Gene3D" id="3.40.190.10">
    <property type="entry name" value="Periplasmic binding protein-like II"/>
    <property type="match status" value="2"/>
</dbReference>
<dbReference type="PANTHER" id="PTHR30632">
    <property type="entry name" value="MOLYBDATE-BINDING PERIPLASMIC PROTEIN"/>
    <property type="match status" value="1"/>
</dbReference>
<gene>
    <name evidence="2" type="ORF">SAMN05444170_1556</name>
</gene>
<dbReference type="GO" id="GO:0030973">
    <property type="term" value="F:molybdate ion binding"/>
    <property type="evidence" value="ECO:0007669"/>
    <property type="project" value="TreeGrafter"/>
</dbReference>
<accession>A0A1M7TFM4</accession>
<reference evidence="3" key="1">
    <citation type="submission" date="2016-11" db="EMBL/GenBank/DDBJ databases">
        <authorList>
            <person name="Varghese N."/>
            <person name="Submissions S."/>
        </authorList>
    </citation>
    <scope>NUCLEOTIDE SEQUENCE [LARGE SCALE GENOMIC DNA]</scope>
    <source>
        <strain evidence="3">GAS401</strain>
    </source>
</reference>
<dbReference type="InterPro" id="IPR050682">
    <property type="entry name" value="ModA/WtpA"/>
</dbReference>
<protein>
    <submittedName>
        <fullName evidence="2">Molybdate transport system substrate-binding protein</fullName>
    </submittedName>
</protein>
<dbReference type="PANTHER" id="PTHR30632:SF11">
    <property type="entry name" value="BLR4797 PROTEIN"/>
    <property type="match status" value="1"/>
</dbReference>
<feature type="chain" id="PRO_5012500731" evidence="1">
    <location>
        <begin position="21"/>
        <end position="257"/>
    </location>
</feature>
<keyword evidence="1" id="KW-0732">Signal</keyword>
<organism evidence="2 3">
    <name type="scientific">Bradyrhizobium erythrophlei</name>
    <dbReference type="NCBI Taxonomy" id="1437360"/>
    <lineage>
        <taxon>Bacteria</taxon>
        <taxon>Pseudomonadati</taxon>
        <taxon>Pseudomonadota</taxon>
        <taxon>Alphaproteobacteria</taxon>
        <taxon>Hyphomicrobiales</taxon>
        <taxon>Nitrobacteraceae</taxon>
        <taxon>Bradyrhizobium</taxon>
    </lineage>
</organism>
<dbReference type="Pfam" id="PF13531">
    <property type="entry name" value="SBP_bac_11"/>
    <property type="match status" value="1"/>
</dbReference>
<dbReference type="GO" id="GO:0015689">
    <property type="term" value="P:molybdate ion transport"/>
    <property type="evidence" value="ECO:0007669"/>
    <property type="project" value="TreeGrafter"/>
</dbReference>
<evidence type="ECO:0000313" key="3">
    <source>
        <dbReference type="Proteomes" id="UP000184096"/>
    </source>
</evidence>
<dbReference type="SUPFAM" id="SSF53850">
    <property type="entry name" value="Periplasmic binding protein-like II"/>
    <property type="match status" value="1"/>
</dbReference>
<keyword evidence="3" id="KW-1185">Reference proteome</keyword>
<name>A0A1M7TFM4_9BRAD</name>
<dbReference type="Proteomes" id="UP000184096">
    <property type="component" value="Chromosome I"/>
</dbReference>
<feature type="signal peptide" evidence="1">
    <location>
        <begin position="1"/>
        <end position="20"/>
    </location>
</feature>